<dbReference type="Proteomes" id="UP000184016">
    <property type="component" value="Unassembled WGS sequence"/>
</dbReference>
<accession>A0A1M6UCE8</accession>
<evidence type="ECO:0000313" key="1">
    <source>
        <dbReference type="EMBL" id="SHK66925.1"/>
    </source>
</evidence>
<organism evidence="1 2">
    <name type="scientific">Alicyclobacillus tolerans</name>
    <dbReference type="NCBI Taxonomy" id="90970"/>
    <lineage>
        <taxon>Bacteria</taxon>
        <taxon>Bacillati</taxon>
        <taxon>Bacillota</taxon>
        <taxon>Bacilli</taxon>
        <taxon>Bacillales</taxon>
        <taxon>Alicyclobacillaceae</taxon>
        <taxon>Alicyclobacillus</taxon>
    </lineage>
</organism>
<reference evidence="2" key="1">
    <citation type="submission" date="2016-11" db="EMBL/GenBank/DDBJ databases">
        <authorList>
            <person name="Varghese N."/>
            <person name="Submissions S."/>
        </authorList>
    </citation>
    <scope>NUCLEOTIDE SEQUENCE [LARGE SCALE GENOMIC DNA]</scope>
    <source>
        <strain evidence="2">USBA-503</strain>
    </source>
</reference>
<dbReference type="RefSeq" id="WP_242650310.1">
    <property type="nucleotide sequence ID" value="NZ_FRAF01000019.1"/>
</dbReference>
<dbReference type="STRING" id="1830138.SAMN05443507_11942"/>
<keyword evidence="2" id="KW-1185">Reference proteome</keyword>
<sequence length="128" mass="13818">MSFGLRNILIVILLSVIVLAWNYQPYMDMINGVREQYLQSAVYTALSEAKIKGEFTSSDLDNIQSTVADTLGYPPQDVLVQGTTTFTTVGSPMSLTISIPSQISLFSSSASNALRLTASETVDSEAIS</sequence>
<protein>
    <submittedName>
        <fullName evidence="1">Uncharacterized protein</fullName>
    </submittedName>
</protein>
<proteinExistence type="predicted"/>
<gene>
    <name evidence="1" type="ORF">SAMN05443507_11942</name>
</gene>
<dbReference type="AlphaFoldDB" id="A0A1M6UCE8"/>
<evidence type="ECO:0000313" key="2">
    <source>
        <dbReference type="Proteomes" id="UP000184016"/>
    </source>
</evidence>
<dbReference type="EMBL" id="FRAF01000019">
    <property type="protein sequence ID" value="SHK66925.1"/>
    <property type="molecule type" value="Genomic_DNA"/>
</dbReference>
<name>A0A1M6UCE8_9BACL</name>